<dbReference type="InterPro" id="IPR027470">
    <property type="entry name" value="Cation_efflux_CTD"/>
</dbReference>
<dbReference type="Pfam" id="PF01545">
    <property type="entry name" value="Cation_efflux"/>
    <property type="match status" value="1"/>
</dbReference>
<proteinExistence type="inferred from homology"/>
<evidence type="ECO:0000313" key="13">
    <source>
        <dbReference type="EMBL" id="ORY23305.1"/>
    </source>
</evidence>
<feature type="domain" description="Cation efflux protein transmembrane" evidence="11">
    <location>
        <begin position="42"/>
        <end position="296"/>
    </location>
</feature>
<dbReference type="InterPro" id="IPR002524">
    <property type="entry name" value="Cation_efflux"/>
</dbReference>
<dbReference type="SUPFAM" id="SSF160240">
    <property type="entry name" value="Cation efflux protein cytoplasmic domain-like"/>
    <property type="match status" value="1"/>
</dbReference>
<keyword evidence="14" id="KW-1185">Reference proteome</keyword>
<evidence type="ECO:0000256" key="5">
    <source>
        <dbReference type="ARBA" id="ARBA00022906"/>
    </source>
</evidence>
<comment type="similarity">
    <text evidence="2">Belongs to the cation diffusion facilitator (CDF) transporter (TC 2.A.4) family. SLC30A subfamily.</text>
</comment>
<accession>A0A1Y2AMY7</accession>
<dbReference type="InterPro" id="IPR036837">
    <property type="entry name" value="Cation_efflux_CTD_sf"/>
</dbReference>
<dbReference type="InterPro" id="IPR050681">
    <property type="entry name" value="CDF/SLC30A"/>
</dbReference>
<feature type="compositionally biased region" description="Basic and acidic residues" evidence="9">
    <location>
        <begin position="189"/>
        <end position="214"/>
    </location>
</feature>
<evidence type="ECO:0000256" key="10">
    <source>
        <dbReference type="SAM" id="Phobius"/>
    </source>
</evidence>
<keyword evidence="7" id="KW-0406">Ion transport</keyword>
<evidence type="ECO:0000256" key="6">
    <source>
        <dbReference type="ARBA" id="ARBA00022989"/>
    </source>
</evidence>
<evidence type="ECO:0000259" key="11">
    <source>
        <dbReference type="Pfam" id="PF01545"/>
    </source>
</evidence>
<keyword evidence="5" id="KW-0862">Zinc</keyword>
<evidence type="ECO:0000256" key="2">
    <source>
        <dbReference type="ARBA" id="ARBA00008873"/>
    </source>
</evidence>
<comment type="caution">
    <text evidence="13">The sequence shown here is derived from an EMBL/GenBank/DDBJ whole genome shotgun (WGS) entry which is preliminary data.</text>
</comment>
<feature type="domain" description="Cation efflux protein cytoplasmic" evidence="12">
    <location>
        <begin position="300"/>
        <end position="381"/>
    </location>
</feature>
<dbReference type="PANTHER" id="PTHR11562">
    <property type="entry name" value="CATION EFFLUX PROTEIN/ ZINC TRANSPORTER"/>
    <property type="match status" value="1"/>
</dbReference>
<organism evidence="13 14">
    <name type="scientific">Neocallimastix californiae</name>
    <dbReference type="NCBI Taxonomy" id="1754190"/>
    <lineage>
        <taxon>Eukaryota</taxon>
        <taxon>Fungi</taxon>
        <taxon>Fungi incertae sedis</taxon>
        <taxon>Chytridiomycota</taxon>
        <taxon>Chytridiomycota incertae sedis</taxon>
        <taxon>Neocallimastigomycetes</taxon>
        <taxon>Neocallimastigales</taxon>
        <taxon>Neocallimastigaceae</taxon>
        <taxon>Neocallimastix</taxon>
    </lineage>
</organism>
<keyword evidence="5" id="KW-0864">Zinc transport</keyword>
<evidence type="ECO:0000256" key="3">
    <source>
        <dbReference type="ARBA" id="ARBA00022448"/>
    </source>
</evidence>
<dbReference type="InterPro" id="IPR058533">
    <property type="entry name" value="Cation_efflux_TM"/>
</dbReference>
<comment type="subcellular location">
    <subcellularLocation>
        <location evidence="1">Membrane</location>
        <topology evidence="1">Multi-pass membrane protein</topology>
    </subcellularLocation>
</comment>
<keyword evidence="8 10" id="KW-0472">Membrane</keyword>
<dbReference type="OrthoDB" id="9944568at2759"/>
<dbReference type="GO" id="GO:0005886">
    <property type="term" value="C:plasma membrane"/>
    <property type="evidence" value="ECO:0007669"/>
    <property type="project" value="TreeGrafter"/>
</dbReference>
<feature type="transmembrane region" description="Helical" evidence="10">
    <location>
        <begin position="140"/>
        <end position="163"/>
    </location>
</feature>
<evidence type="ECO:0000256" key="8">
    <source>
        <dbReference type="ARBA" id="ARBA00023136"/>
    </source>
</evidence>
<evidence type="ECO:0000256" key="4">
    <source>
        <dbReference type="ARBA" id="ARBA00022692"/>
    </source>
</evidence>
<sequence>MDNSDDISEVKLAFDSKGQLINKENYKCESYSNDKTKSKKRLFLSLGCCFLFFLFELIFGLIAGSLALVSDSFHMLSDATGFIISIVAIYVSNRHATRAHSFGFHRVEIIGVLISILLIWVVTVFLVIEAIDRLRNPIEINGKVMLFTAVIGIIMNILLFFILGDGHDGHGHGHGHGGHSHGGHSHGGHSHEGHEHESDDSEKECHEDNHSEHVSKKKNLKQKIKNFDKNMNINVKSAFIHVLGDLLSSIGVLIAAIIICINKDLVFFDPICTFIFSVLIIITTFNLLRQSLSVIMESTPKDIDTESIVQDLFKIKGVEQVHDLHIWNLTVGKPSLIVHITFDVSLEEESILCTFERILYEAQMIICSNYHIHHTTIQLEPNKKSKECQLHDHYNNLFTEHCEPEMCHIVKKNK</sequence>
<dbReference type="InterPro" id="IPR027469">
    <property type="entry name" value="Cation_efflux_TMD_sf"/>
</dbReference>
<evidence type="ECO:0000256" key="7">
    <source>
        <dbReference type="ARBA" id="ARBA00023065"/>
    </source>
</evidence>
<dbReference type="STRING" id="1754190.A0A1Y2AMY7"/>
<reference evidence="13 14" key="1">
    <citation type="submission" date="2016-08" db="EMBL/GenBank/DDBJ databases">
        <title>A Parts List for Fungal Cellulosomes Revealed by Comparative Genomics.</title>
        <authorList>
            <consortium name="DOE Joint Genome Institute"/>
            <person name="Haitjema C.H."/>
            <person name="Gilmore S.P."/>
            <person name="Henske J.K."/>
            <person name="Solomon K.V."/>
            <person name="De Groot R."/>
            <person name="Kuo A."/>
            <person name="Mondo S.J."/>
            <person name="Salamov A.A."/>
            <person name="Labutti K."/>
            <person name="Zhao Z."/>
            <person name="Chiniquy J."/>
            <person name="Barry K."/>
            <person name="Brewer H.M."/>
            <person name="Purvine S.O."/>
            <person name="Wright A.T."/>
            <person name="Boxma B."/>
            <person name="Van Alen T."/>
            <person name="Hackstein J.H."/>
            <person name="Baker S.E."/>
            <person name="Grigoriev I.V."/>
            <person name="O'Malley M.A."/>
        </authorList>
    </citation>
    <scope>NUCLEOTIDE SEQUENCE [LARGE SCALE GENOMIC DNA]</scope>
    <source>
        <strain evidence="13 14">G1</strain>
    </source>
</reference>
<feature type="region of interest" description="Disordered" evidence="9">
    <location>
        <begin position="172"/>
        <end position="218"/>
    </location>
</feature>
<feature type="transmembrane region" description="Helical" evidence="10">
    <location>
        <begin position="73"/>
        <end position="91"/>
    </location>
</feature>
<evidence type="ECO:0000256" key="1">
    <source>
        <dbReference type="ARBA" id="ARBA00004141"/>
    </source>
</evidence>
<feature type="transmembrane region" description="Helical" evidence="10">
    <location>
        <begin position="42"/>
        <end position="67"/>
    </location>
</feature>
<dbReference type="GO" id="GO:0098771">
    <property type="term" value="P:inorganic ion homeostasis"/>
    <property type="evidence" value="ECO:0007669"/>
    <property type="project" value="UniProtKB-ARBA"/>
</dbReference>
<protein>
    <submittedName>
        <fullName evidence="13">Cation efflux protein</fullName>
    </submittedName>
</protein>
<feature type="transmembrane region" description="Helical" evidence="10">
    <location>
        <begin position="265"/>
        <end position="288"/>
    </location>
</feature>
<feature type="compositionally biased region" description="Basic residues" evidence="9">
    <location>
        <begin position="172"/>
        <end position="188"/>
    </location>
</feature>
<dbReference type="GO" id="GO:0005385">
    <property type="term" value="F:zinc ion transmembrane transporter activity"/>
    <property type="evidence" value="ECO:0007669"/>
    <property type="project" value="TreeGrafter"/>
</dbReference>
<dbReference type="EMBL" id="MCOG01000235">
    <property type="protein sequence ID" value="ORY23305.1"/>
    <property type="molecule type" value="Genomic_DNA"/>
</dbReference>
<feature type="transmembrane region" description="Helical" evidence="10">
    <location>
        <begin position="238"/>
        <end position="259"/>
    </location>
</feature>
<evidence type="ECO:0000259" key="12">
    <source>
        <dbReference type="Pfam" id="PF16916"/>
    </source>
</evidence>
<dbReference type="PANTHER" id="PTHR11562:SF17">
    <property type="entry name" value="RE54080P-RELATED"/>
    <property type="match status" value="1"/>
</dbReference>
<evidence type="ECO:0000256" key="9">
    <source>
        <dbReference type="SAM" id="MobiDB-lite"/>
    </source>
</evidence>
<evidence type="ECO:0000313" key="14">
    <source>
        <dbReference type="Proteomes" id="UP000193920"/>
    </source>
</evidence>
<gene>
    <name evidence="13" type="ORF">LY90DRAFT_462662</name>
</gene>
<dbReference type="Proteomes" id="UP000193920">
    <property type="component" value="Unassembled WGS sequence"/>
</dbReference>
<name>A0A1Y2AMY7_9FUNG</name>
<dbReference type="Gene3D" id="1.20.1510.10">
    <property type="entry name" value="Cation efflux protein transmembrane domain"/>
    <property type="match status" value="1"/>
</dbReference>
<dbReference type="SUPFAM" id="SSF161111">
    <property type="entry name" value="Cation efflux protein transmembrane domain-like"/>
    <property type="match status" value="1"/>
</dbReference>
<keyword evidence="6 10" id="KW-1133">Transmembrane helix</keyword>
<dbReference type="NCBIfam" id="TIGR01297">
    <property type="entry name" value="CDF"/>
    <property type="match status" value="1"/>
</dbReference>
<dbReference type="AlphaFoldDB" id="A0A1Y2AMY7"/>
<feature type="transmembrane region" description="Helical" evidence="10">
    <location>
        <begin position="103"/>
        <end position="128"/>
    </location>
</feature>
<keyword evidence="3" id="KW-0813">Transport</keyword>
<keyword evidence="4 10" id="KW-0812">Transmembrane</keyword>
<dbReference type="Pfam" id="PF16916">
    <property type="entry name" value="ZT_dimer"/>
    <property type="match status" value="1"/>
</dbReference>
<dbReference type="GO" id="GO:0030003">
    <property type="term" value="P:intracellular monoatomic cation homeostasis"/>
    <property type="evidence" value="ECO:0007669"/>
    <property type="project" value="UniProtKB-ARBA"/>
</dbReference>